<proteinExistence type="predicted"/>
<dbReference type="EMBL" id="KU534995">
    <property type="protein sequence ID" value="AMN09002.1"/>
    <property type="molecule type" value="Genomic_DNA"/>
</dbReference>
<reference evidence="1" key="1">
    <citation type="submission" date="2016-01" db="EMBL/GenBank/DDBJ databases">
        <title>Activation of a plasmid-situated type III PKS gene cluster by deletion of a wbl gene in deepsea-derived Streptomyces somaliensis SCSIO ZH66.</title>
        <authorList>
            <person name="Li W."/>
            <person name="Huang H."/>
            <person name="Hou L."/>
        </authorList>
    </citation>
    <scope>NUCLEOTIDE SEQUENCE</scope>
    <source>
        <strain evidence="1">SCSIO ZH66</strain>
    </source>
</reference>
<organism evidence="1">
    <name type="scientific">Streptomyces somaliensis</name>
    <dbReference type="NCBI Taxonomy" id="78355"/>
    <lineage>
        <taxon>Bacteria</taxon>
        <taxon>Bacillati</taxon>
        <taxon>Actinomycetota</taxon>
        <taxon>Actinomycetes</taxon>
        <taxon>Kitasatosporales</taxon>
        <taxon>Streptomycetaceae</taxon>
        <taxon>Streptomyces</taxon>
    </lineage>
</organism>
<gene>
    <name evidence="1" type="primary">orf1</name>
</gene>
<sequence>MTAIPLVQGRCPACGKPSLFLGAGSYIVCSRIDCPAPDAASTLLEHAHEGGQWRVEFYDGGVWLPCSPVFDSYVAAVKHQQHLDVELPTWRDESVVRRRTVRCSGRVQHDEAVATSPLPERRRVPCSSIALRLLPHQPHDWEPQPGMEPVHCPGYLAA</sequence>
<name>A0A140GIG5_9ACTN</name>
<dbReference type="AlphaFoldDB" id="A0A140GIG5"/>
<protein>
    <submittedName>
        <fullName evidence="1">Uncharacterized protein</fullName>
    </submittedName>
</protein>
<accession>A0A140GIG5</accession>
<evidence type="ECO:0000313" key="1">
    <source>
        <dbReference type="EMBL" id="AMN09002.1"/>
    </source>
</evidence>